<protein>
    <submittedName>
        <fullName evidence="1">Uncharacterized protein</fullName>
    </submittedName>
</protein>
<dbReference type="AlphaFoldDB" id="A0A6G0T8R8"/>
<keyword evidence="2" id="KW-1185">Reference proteome</keyword>
<comment type="caution">
    <text evidence="1">The sequence shown here is derived from an EMBL/GenBank/DDBJ whole genome shotgun (WGS) entry which is preliminary data.</text>
</comment>
<evidence type="ECO:0000313" key="1">
    <source>
        <dbReference type="EMBL" id="KAE9526895.1"/>
    </source>
</evidence>
<dbReference type="Proteomes" id="UP000475862">
    <property type="component" value="Unassembled WGS sequence"/>
</dbReference>
<evidence type="ECO:0000313" key="2">
    <source>
        <dbReference type="Proteomes" id="UP000475862"/>
    </source>
</evidence>
<name>A0A6G0T8R8_APHGL</name>
<gene>
    <name evidence="1" type="ORF">AGLY_013543</name>
</gene>
<organism evidence="1 2">
    <name type="scientific">Aphis glycines</name>
    <name type="common">Soybean aphid</name>
    <dbReference type="NCBI Taxonomy" id="307491"/>
    <lineage>
        <taxon>Eukaryota</taxon>
        <taxon>Metazoa</taxon>
        <taxon>Ecdysozoa</taxon>
        <taxon>Arthropoda</taxon>
        <taxon>Hexapoda</taxon>
        <taxon>Insecta</taxon>
        <taxon>Pterygota</taxon>
        <taxon>Neoptera</taxon>
        <taxon>Paraneoptera</taxon>
        <taxon>Hemiptera</taxon>
        <taxon>Sternorrhyncha</taxon>
        <taxon>Aphidomorpha</taxon>
        <taxon>Aphidoidea</taxon>
        <taxon>Aphididae</taxon>
        <taxon>Aphidini</taxon>
        <taxon>Aphis</taxon>
        <taxon>Aphis</taxon>
    </lineage>
</organism>
<proteinExistence type="predicted"/>
<dbReference type="EMBL" id="VYZN01000054">
    <property type="protein sequence ID" value="KAE9526895.1"/>
    <property type="molecule type" value="Genomic_DNA"/>
</dbReference>
<accession>A0A6G0T8R8</accession>
<sequence length="246" mass="25665">MAIEGGLLTATRLNFGDSAVGKGLTRTLSSEGELAALEEATTPSNWVVRFSTKFRLGSTVDLRSGLDVQPPVLLLVTLLLPLIPLDSSSLTRSLTDDGLPFPHGINTLTLYLWASNGGSGGAGGIFGTSTSTSTAILSLVKISEAKLFSGDHDFGLPPHFIKSYPLMSNNFGGINRVGGLGTTGSSSLSNRSGGVTSLSPSLWDLGVSKGFLGELGGVIRPDVATKFVSDLERCNFSRFFIAANIP</sequence>
<reference evidence="1 2" key="1">
    <citation type="submission" date="2019-08" db="EMBL/GenBank/DDBJ databases">
        <title>The genome of the soybean aphid Biotype 1, its phylome, world population structure and adaptation to the North American continent.</title>
        <authorList>
            <person name="Giordano R."/>
            <person name="Donthu R.K."/>
            <person name="Hernandez A.G."/>
            <person name="Wright C.L."/>
            <person name="Zimin A.V."/>
        </authorList>
    </citation>
    <scope>NUCLEOTIDE SEQUENCE [LARGE SCALE GENOMIC DNA]</scope>
    <source>
        <tissue evidence="1">Whole aphids</tissue>
    </source>
</reference>